<proteinExistence type="predicted"/>
<dbReference type="OrthoDB" id="78679at2759"/>
<protein>
    <recommendedName>
        <fullName evidence="5">Secreted protein</fullName>
    </recommendedName>
</protein>
<feature type="signal peptide" evidence="2">
    <location>
        <begin position="1"/>
        <end position="16"/>
    </location>
</feature>
<keyword evidence="1" id="KW-0472">Membrane</keyword>
<evidence type="ECO:0008006" key="5">
    <source>
        <dbReference type="Google" id="ProtNLM"/>
    </source>
</evidence>
<evidence type="ECO:0000313" key="3">
    <source>
        <dbReference type="EMBL" id="OQR85049.1"/>
    </source>
</evidence>
<keyword evidence="4" id="KW-1185">Reference proteome</keyword>
<feature type="transmembrane region" description="Helical" evidence="1">
    <location>
        <begin position="54"/>
        <end position="77"/>
    </location>
</feature>
<evidence type="ECO:0000256" key="2">
    <source>
        <dbReference type="SAM" id="SignalP"/>
    </source>
</evidence>
<accession>A0A1V9YH67</accession>
<sequence>MTRVACLALFMSVVHGQNGSLMPDGLLQETNAMKVAKAEAAARDAAHEEEDQSMIWGSGMIFVAGAAMLAIIAYIVYSQHKRNVAREEDNQLMKSLLDSEMDYAAM</sequence>
<feature type="chain" id="PRO_5012054231" description="Secreted protein" evidence="2">
    <location>
        <begin position="17"/>
        <end position="106"/>
    </location>
</feature>
<organism evidence="3 4">
    <name type="scientific">Achlya hypogyna</name>
    <name type="common">Oomycete</name>
    <name type="synonym">Protoachlya hypogyna</name>
    <dbReference type="NCBI Taxonomy" id="1202772"/>
    <lineage>
        <taxon>Eukaryota</taxon>
        <taxon>Sar</taxon>
        <taxon>Stramenopiles</taxon>
        <taxon>Oomycota</taxon>
        <taxon>Saprolegniomycetes</taxon>
        <taxon>Saprolegniales</taxon>
        <taxon>Achlyaceae</taxon>
        <taxon>Achlya</taxon>
    </lineage>
</organism>
<dbReference type="AlphaFoldDB" id="A0A1V9YH67"/>
<keyword evidence="1" id="KW-1133">Transmembrane helix</keyword>
<evidence type="ECO:0000313" key="4">
    <source>
        <dbReference type="Proteomes" id="UP000243579"/>
    </source>
</evidence>
<dbReference type="Proteomes" id="UP000243579">
    <property type="component" value="Unassembled WGS sequence"/>
</dbReference>
<keyword evidence="1" id="KW-0812">Transmembrane</keyword>
<evidence type="ECO:0000256" key="1">
    <source>
        <dbReference type="SAM" id="Phobius"/>
    </source>
</evidence>
<keyword evidence="2" id="KW-0732">Signal</keyword>
<name>A0A1V9YH67_ACHHY</name>
<gene>
    <name evidence="3" type="ORF">ACHHYP_12428</name>
</gene>
<dbReference type="EMBL" id="JNBR01001827">
    <property type="protein sequence ID" value="OQR85049.1"/>
    <property type="molecule type" value="Genomic_DNA"/>
</dbReference>
<comment type="caution">
    <text evidence="3">The sequence shown here is derived from an EMBL/GenBank/DDBJ whole genome shotgun (WGS) entry which is preliminary data.</text>
</comment>
<reference evidence="3 4" key="1">
    <citation type="journal article" date="2014" name="Genome Biol. Evol.">
        <title>The secreted proteins of Achlya hypogyna and Thraustotheca clavata identify the ancestral oomycete secretome and reveal gene acquisitions by horizontal gene transfer.</title>
        <authorList>
            <person name="Misner I."/>
            <person name="Blouin N."/>
            <person name="Leonard G."/>
            <person name="Richards T.A."/>
            <person name="Lane C.E."/>
        </authorList>
    </citation>
    <scope>NUCLEOTIDE SEQUENCE [LARGE SCALE GENOMIC DNA]</scope>
    <source>
        <strain evidence="3 4">ATCC 48635</strain>
    </source>
</reference>